<reference evidence="1 2" key="1">
    <citation type="journal article" date="2018" name="Front. Plant Sci.">
        <title>Red Clover (Trifolium pratense) and Zigzag Clover (T. medium) - A Picture of Genomic Similarities and Differences.</title>
        <authorList>
            <person name="Dluhosova J."/>
            <person name="Istvanek J."/>
            <person name="Nedelnik J."/>
            <person name="Repkova J."/>
        </authorList>
    </citation>
    <scope>NUCLEOTIDE SEQUENCE [LARGE SCALE GENOMIC DNA]</scope>
    <source>
        <strain evidence="2">cv. 10/8</strain>
        <tissue evidence="1">Leaf</tissue>
    </source>
</reference>
<name>A0A392N6C3_9FABA</name>
<dbReference type="SUPFAM" id="SSF50630">
    <property type="entry name" value="Acid proteases"/>
    <property type="match status" value="1"/>
</dbReference>
<keyword evidence="2" id="KW-1185">Reference proteome</keyword>
<accession>A0A392N6C3</accession>
<proteinExistence type="predicted"/>
<dbReference type="AlphaFoldDB" id="A0A392N6C3"/>
<dbReference type="CDD" id="cd00303">
    <property type="entry name" value="retropepsin_like"/>
    <property type="match status" value="1"/>
</dbReference>
<evidence type="ECO:0008006" key="3">
    <source>
        <dbReference type="Google" id="ProtNLM"/>
    </source>
</evidence>
<feature type="non-terminal residue" evidence="1">
    <location>
        <position position="1"/>
    </location>
</feature>
<comment type="caution">
    <text evidence="1">The sequence shown here is derived from an EMBL/GenBank/DDBJ whole genome shotgun (WGS) entry which is preliminary data.</text>
</comment>
<dbReference type="InterPro" id="IPR021109">
    <property type="entry name" value="Peptidase_aspartic_dom_sf"/>
</dbReference>
<protein>
    <recommendedName>
        <fullName evidence="3">Aspartic peptidase DDI1-type domain-containing protein</fullName>
    </recommendedName>
</protein>
<sequence>KIKLQDEENIVLTAECSAIFQKTLPRKCKDPGRFTIPCTIGEVEIRRALCDLGASVNLMPLSIMKKLNCGEAKPTRMTLILADRTKVYPYGILEDVLVRVDNTIFPAGLVVMDIEEDEEAPILLGRPFLSTGKALIDMETGEIKFRVDDTVVTFNINNMMQQKKEASTCYKIDVVETLVREQLETPNPGIEQVILQSLEDEEEDMDEETNLSVCWLSREEQFKYPQKYKSLGFDPNTKPKPLELKELPHHLKYGFLGEGETQPAIINNSLS</sequence>
<organism evidence="1 2">
    <name type="scientific">Trifolium medium</name>
    <dbReference type="NCBI Taxonomy" id="97028"/>
    <lineage>
        <taxon>Eukaryota</taxon>
        <taxon>Viridiplantae</taxon>
        <taxon>Streptophyta</taxon>
        <taxon>Embryophyta</taxon>
        <taxon>Tracheophyta</taxon>
        <taxon>Spermatophyta</taxon>
        <taxon>Magnoliopsida</taxon>
        <taxon>eudicotyledons</taxon>
        <taxon>Gunneridae</taxon>
        <taxon>Pentapetalae</taxon>
        <taxon>rosids</taxon>
        <taxon>fabids</taxon>
        <taxon>Fabales</taxon>
        <taxon>Fabaceae</taxon>
        <taxon>Papilionoideae</taxon>
        <taxon>50 kb inversion clade</taxon>
        <taxon>NPAAA clade</taxon>
        <taxon>Hologalegina</taxon>
        <taxon>IRL clade</taxon>
        <taxon>Trifolieae</taxon>
        <taxon>Trifolium</taxon>
    </lineage>
</organism>
<dbReference type="EMBL" id="LXQA010029453">
    <property type="protein sequence ID" value="MCH95291.1"/>
    <property type="molecule type" value="Genomic_DNA"/>
</dbReference>
<evidence type="ECO:0000313" key="1">
    <source>
        <dbReference type="EMBL" id="MCH95291.1"/>
    </source>
</evidence>
<dbReference type="Proteomes" id="UP000265520">
    <property type="component" value="Unassembled WGS sequence"/>
</dbReference>
<dbReference type="PANTHER" id="PTHR33067:SF39">
    <property type="entry name" value="TRANSCRIPTION FACTOR INTERACTOR AND REGULATOR CCHC(ZN) FAMILY"/>
    <property type="match status" value="1"/>
</dbReference>
<dbReference type="Gene3D" id="2.40.70.10">
    <property type="entry name" value="Acid Proteases"/>
    <property type="match status" value="1"/>
</dbReference>
<dbReference type="PANTHER" id="PTHR33067">
    <property type="entry name" value="RNA-DIRECTED DNA POLYMERASE-RELATED"/>
    <property type="match status" value="1"/>
</dbReference>
<evidence type="ECO:0000313" key="2">
    <source>
        <dbReference type="Proteomes" id="UP000265520"/>
    </source>
</evidence>